<dbReference type="KEGG" id="lak:106160271"/>
<dbReference type="InterPro" id="IPR029058">
    <property type="entry name" value="AB_hydrolase_fold"/>
</dbReference>
<accession>A0A1S3I202</accession>
<dbReference type="Pfam" id="PF00135">
    <property type="entry name" value="COesterase"/>
    <property type="match status" value="1"/>
</dbReference>
<dbReference type="PROSITE" id="PS00122">
    <property type="entry name" value="CARBOXYLESTERASE_B_1"/>
    <property type="match status" value="1"/>
</dbReference>
<evidence type="ECO:0000313" key="6">
    <source>
        <dbReference type="Proteomes" id="UP000085678"/>
    </source>
</evidence>
<feature type="signal peptide" evidence="4">
    <location>
        <begin position="1"/>
        <end position="18"/>
    </location>
</feature>
<dbReference type="OrthoDB" id="3200163at2759"/>
<dbReference type="SUPFAM" id="SSF53474">
    <property type="entry name" value="alpha/beta-Hydrolases"/>
    <property type="match status" value="1"/>
</dbReference>
<keyword evidence="3 4" id="KW-0378">Hydrolase</keyword>
<dbReference type="InterPro" id="IPR019819">
    <property type="entry name" value="Carboxylesterase_B_CS"/>
</dbReference>
<dbReference type="PROSITE" id="PS00941">
    <property type="entry name" value="CARBOXYLESTERASE_B_2"/>
    <property type="match status" value="1"/>
</dbReference>
<dbReference type="GO" id="GO:0016787">
    <property type="term" value="F:hydrolase activity"/>
    <property type="evidence" value="ECO:0007669"/>
    <property type="project" value="UniProtKB-KW"/>
</dbReference>
<keyword evidence="6" id="KW-1185">Reference proteome</keyword>
<comment type="similarity">
    <text evidence="1 4">Belongs to the type-B carboxylesterase/lipase family.</text>
</comment>
<dbReference type="EC" id="3.1.1.-" evidence="4"/>
<dbReference type="InterPro" id="IPR002018">
    <property type="entry name" value="CarbesteraseB"/>
</dbReference>
<dbReference type="RefSeq" id="XP_013392273.1">
    <property type="nucleotide sequence ID" value="XM_013536819.2"/>
</dbReference>
<keyword evidence="2 4" id="KW-0732">Signal</keyword>
<dbReference type="InterPro" id="IPR019826">
    <property type="entry name" value="Carboxylesterase_B_AS"/>
</dbReference>
<dbReference type="InParanoid" id="A0A1S3I202"/>
<evidence type="ECO:0000256" key="1">
    <source>
        <dbReference type="ARBA" id="ARBA00005964"/>
    </source>
</evidence>
<dbReference type="Proteomes" id="UP000085678">
    <property type="component" value="Unplaced"/>
</dbReference>
<evidence type="ECO:0000256" key="3">
    <source>
        <dbReference type="ARBA" id="ARBA00022801"/>
    </source>
</evidence>
<organism evidence="6 7">
    <name type="scientific">Lingula anatina</name>
    <name type="common">Brachiopod</name>
    <name type="synonym">Lingula unguis</name>
    <dbReference type="NCBI Taxonomy" id="7574"/>
    <lineage>
        <taxon>Eukaryota</taxon>
        <taxon>Metazoa</taxon>
        <taxon>Spiralia</taxon>
        <taxon>Lophotrochozoa</taxon>
        <taxon>Brachiopoda</taxon>
        <taxon>Linguliformea</taxon>
        <taxon>Lingulata</taxon>
        <taxon>Lingulida</taxon>
        <taxon>Linguloidea</taxon>
        <taxon>Lingulidae</taxon>
        <taxon>Lingula</taxon>
    </lineage>
</organism>
<sequence length="556" mass="63129">MSSALYLLVCFCFIYVDSKQFIVRTSNGKLRGFTAETILGRVIQFLGVPYAKPPVGPLRWQQPEPPDMWDGVRSAEDFGPSCPQKFTTQLTHIYPKEFVRARIQNQKINEDCLFLNIYVPKAVEVNRYDLLPVFVFKHGGKYEWGSGTEYNGTFLALQGNIIVISFNYRLNIFGFLSNGEPELGGNYGMFDTVRVLEWVQTNIRAFGGDPSRVTLGGESAGGVTVDIFLSVSPIMRNRRLFQRAIASAGPHVLRGHKFFKGLTVQNTMNIASLLNCSFPAGQQMVSCLRQKTTRELMSAFYQYKGESVFSGNVLVPYGDGIIIDKEVTEYPGRYAYGIEYMLGTCRRDSGLWFGVAGNESQPYIEIAKGFTKGLVEFLYPGAPDYMTDVAIFEYTSPNIKSSHEAWLELWQDLFFLAPAWEHALLWPDNSSVYFYEFVHKPSFSVYPHYVNGASHMEELHFFFGDVLDSSLFPTKPTEKEVELSKQVMTAIGNFVRTGNPNVLSRSVTSCMPHWPRIDDVRGQYLEWTVEMTSANVKRDLKPRKMEFWNALFPKSL</sequence>
<dbReference type="GeneID" id="106160271"/>
<evidence type="ECO:0000259" key="5">
    <source>
        <dbReference type="Pfam" id="PF00135"/>
    </source>
</evidence>
<dbReference type="InterPro" id="IPR051093">
    <property type="entry name" value="Neuroligin/BSAL"/>
</dbReference>
<evidence type="ECO:0000256" key="2">
    <source>
        <dbReference type="ARBA" id="ARBA00022729"/>
    </source>
</evidence>
<gene>
    <name evidence="7" type="primary">LOC106160271</name>
</gene>
<name>A0A1S3I202_LINAN</name>
<dbReference type="PANTHER" id="PTHR43903">
    <property type="entry name" value="NEUROLIGIN"/>
    <property type="match status" value="1"/>
</dbReference>
<feature type="chain" id="PRO_5010009069" description="Carboxylic ester hydrolase" evidence="4">
    <location>
        <begin position="19"/>
        <end position="556"/>
    </location>
</feature>
<dbReference type="ESTHER" id="linun-a0a1s3i202">
    <property type="family name" value="Carb_B_Brachiopoda"/>
</dbReference>
<feature type="domain" description="Carboxylesterase type B" evidence="5">
    <location>
        <begin position="21"/>
        <end position="548"/>
    </location>
</feature>
<proteinExistence type="inferred from homology"/>
<evidence type="ECO:0000313" key="7">
    <source>
        <dbReference type="RefSeq" id="XP_013392273.1"/>
    </source>
</evidence>
<protein>
    <recommendedName>
        <fullName evidence="4">Carboxylic ester hydrolase</fullName>
        <ecNumber evidence="4">3.1.1.-</ecNumber>
    </recommendedName>
</protein>
<dbReference type="Gene3D" id="3.40.50.1820">
    <property type="entry name" value="alpha/beta hydrolase"/>
    <property type="match status" value="1"/>
</dbReference>
<reference evidence="7" key="1">
    <citation type="submission" date="2025-08" db="UniProtKB">
        <authorList>
            <consortium name="RefSeq"/>
        </authorList>
    </citation>
    <scope>IDENTIFICATION</scope>
    <source>
        <tissue evidence="7">Gonads</tissue>
    </source>
</reference>
<evidence type="ECO:0000256" key="4">
    <source>
        <dbReference type="RuleBase" id="RU361235"/>
    </source>
</evidence>
<dbReference type="AlphaFoldDB" id="A0A1S3I202"/>